<dbReference type="Proteomes" id="UP001223144">
    <property type="component" value="Unassembled WGS sequence"/>
</dbReference>
<dbReference type="RefSeq" id="WP_240134561.1">
    <property type="nucleotide sequence ID" value="NZ_JARWBG010000016.1"/>
</dbReference>
<accession>A0ABT6HPJ4</accession>
<comment type="caution">
    <text evidence="1">The sequence shown here is derived from an EMBL/GenBank/DDBJ whole genome shotgun (WGS) entry which is preliminary data.</text>
</comment>
<evidence type="ECO:0000313" key="2">
    <source>
        <dbReference type="Proteomes" id="UP001223144"/>
    </source>
</evidence>
<organism evidence="1 2">
    <name type="scientific">Streptomyces chengmaiensis</name>
    <dbReference type="NCBI Taxonomy" id="3040919"/>
    <lineage>
        <taxon>Bacteria</taxon>
        <taxon>Bacillati</taxon>
        <taxon>Actinomycetota</taxon>
        <taxon>Actinomycetes</taxon>
        <taxon>Kitasatosporales</taxon>
        <taxon>Streptomycetaceae</taxon>
        <taxon>Streptomyces</taxon>
    </lineage>
</organism>
<name>A0ABT6HPJ4_9ACTN</name>
<keyword evidence="2" id="KW-1185">Reference proteome</keyword>
<evidence type="ECO:0000313" key="1">
    <source>
        <dbReference type="EMBL" id="MDH2390250.1"/>
    </source>
</evidence>
<sequence>MSSEHPPVIVHPPADGGRRVSVHGRFAGLAHGRGDVAELLRGMGFGTEGDTIDLFDSSLVEWRGGGPETWR</sequence>
<proteinExistence type="predicted"/>
<protein>
    <submittedName>
        <fullName evidence="1">Uncharacterized protein</fullName>
    </submittedName>
</protein>
<dbReference type="EMBL" id="JARWBG010000016">
    <property type="protein sequence ID" value="MDH2390250.1"/>
    <property type="molecule type" value="Genomic_DNA"/>
</dbReference>
<gene>
    <name evidence="1" type="ORF">QCN29_15910</name>
</gene>
<reference evidence="1 2" key="1">
    <citation type="submission" date="2023-04" db="EMBL/GenBank/DDBJ databases">
        <title>Streptomyces chengmaiensis sp. nov. isolated from the stem of mangrove plant in Hainan.</title>
        <authorList>
            <person name="Huang X."/>
            <person name="Zhou S."/>
            <person name="Chu X."/>
            <person name="Xie Y."/>
            <person name="Lin Y."/>
        </authorList>
    </citation>
    <scope>NUCLEOTIDE SEQUENCE [LARGE SCALE GENOMIC DNA]</scope>
    <source>
        <strain evidence="1 2">HNM0663</strain>
    </source>
</reference>